<gene>
    <name evidence="1" type="ORF">ZEAMMB73_Zm00001d051515</name>
</gene>
<proteinExistence type="predicted"/>
<dbReference type="AlphaFoldDB" id="K7U382"/>
<dbReference type="HOGENOM" id="CLU_2501241_0_0_1"/>
<name>K7U382_MAIZE</name>
<sequence>MRELSTVSYQAAAEMLGSVKVCSRWHLLNRICSLTFAATARGCRRLRPTAGGSSNGRWAALQIKLSTIECPCEVHSKVEEHPGLPA</sequence>
<dbReference type="EMBL" id="CM000780">
    <property type="protein sequence ID" value="AQK54431.1"/>
    <property type="molecule type" value="Genomic_DNA"/>
</dbReference>
<organism evidence="1">
    <name type="scientific">Zea mays</name>
    <name type="common">Maize</name>
    <dbReference type="NCBI Taxonomy" id="4577"/>
    <lineage>
        <taxon>Eukaryota</taxon>
        <taxon>Viridiplantae</taxon>
        <taxon>Streptophyta</taxon>
        <taxon>Embryophyta</taxon>
        <taxon>Tracheophyta</taxon>
        <taxon>Spermatophyta</taxon>
        <taxon>Magnoliopsida</taxon>
        <taxon>Liliopsida</taxon>
        <taxon>Poales</taxon>
        <taxon>Poaceae</taxon>
        <taxon>PACMAD clade</taxon>
        <taxon>Panicoideae</taxon>
        <taxon>Andropogonodae</taxon>
        <taxon>Andropogoneae</taxon>
        <taxon>Tripsacinae</taxon>
        <taxon>Zea</taxon>
    </lineage>
</organism>
<dbReference type="InParanoid" id="K7U382"/>
<protein>
    <submittedName>
        <fullName evidence="1">Uncharacterized protein</fullName>
    </submittedName>
</protein>
<reference evidence="1" key="1">
    <citation type="submission" date="2015-12" db="EMBL/GenBank/DDBJ databases">
        <title>Update maize B73 reference genome by single molecule sequencing technologies.</title>
        <authorList>
            <consortium name="Maize Genome Sequencing Project"/>
            <person name="Ware D."/>
        </authorList>
    </citation>
    <scope>NUCLEOTIDE SEQUENCE</scope>
    <source>
        <tissue evidence="1">Seedling</tissue>
    </source>
</reference>
<evidence type="ECO:0000313" key="1">
    <source>
        <dbReference type="EMBL" id="AQK54431.1"/>
    </source>
</evidence>
<dbReference type="PaxDb" id="4577-AC185623.4_FGP010"/>
<accession>K7U382</accession>